<organism evidence="1 2">
    <name type="scientific">Hymenobacter saemangeumensis</name>
    <dbReference type="NCBI Taxonomy" id="1084522"/>
    <lineage>
        <taxon>Bacteria</taxon>
        <taxon>Pseudomonadati</taxon>
        <taxon>Bacteroidota</taxon>
        <taxon>Cytophagia</taxon>
        <taxon>Cytophagales</taxon>
        <taxon>Hymenobacteraceae</taxon>
        <taxon>Hymenobacter</taxon>
    </lineage>
</organism>
<dbReference type="EMBL" id="BAABGZ010000075">
    <property type="protein sequence ID" value="GAA4366093.1"/>
    <property type="molecule type" value="Genomic_DNA"/>
</dbReference>
<reference evidence="2" key="1">
    <citation type="journal article" date="2019" name="Int. J. Syst. Evol. Microbiol.">
        <title>The Global Catalogue of Microorganisms (GCM) 10K type strain sequencing project: providing services to taxonomists for standard genome sequencing and annotation.</title>
        <authorList>
            <consortium name="The Broad Institute Genomics Platform"/>
            <consortium name="The Broad Institute Genome Sequencing Center for Infectious Disease"/>
            <person name="Wu L."/>
            <person name="Ma J."/>
        </authorList>
    </citation>
    <scope>NUCLEOTIDE SEQUENCE [LARGE SCALE GENOMIC DNA]</scope>
    <source>
        <strain evidence="2">JCM 17923</strain>
    </source>
</reference>
<comment type="caution">
    <text evidence="1">The sequence shown here is derived from an EMBL/GenBank/DDBJ whole genome shotgun (WGS) entry which is preliminary data.</text>
</comment>
<keyword evidence="2" id="KW-1185">Reference proteome</keyword>
<accession>A0ABP8IQ26</accession>
<proteinExistence type="predicted"/>
<name>A0ABP8IQ26_9BACT</name>
<gene>
    <name evidence="1" type="ORF">GCM10023185_36980</name>
</gene>
<evidence type="ECO:0000313" key="2">
    <source>
        <dbReference type="Proteomes" id="UP001501153"/>
    </source>
</evidence>
<dbReference type="Proteomes" id="UP001501153">
    <property type="component" value="Unassembled WGS sequence"/>
</dbReference>
<evidence type="ECO:0000313" key="1">
    <source>
        <dbReference type="EMBL" id="GAA4366093.1"/>
    </source>
</evidence>
<sequence length="277" mass="32452">MTYTGIVVNRHLPQLAKLSKAQFLDRVANIQAIRRKKSEISLFITDARRMAQLEALHAAVHSEKFFANPTDFELSPNWVPFVLKMPEPLHAWLAAYTLAEVKAQVVNWMAALYAAHCRRDGMWRKLLPEIKHAAMAYYSPYTPKQADELIEVWSRQYEQTRRFAGGKACGVLDNPFTNNERPFLESEEVDKSYRFTVRTGYFREDDWLFVVERNRQKLLNYYKSNLDDGIWTARTIDEQMRTIDSETMHRSEARPEIWQAWHYHFSLTGDKVGADLE</sequence>
<dbReference type="RefSeq" id="WP_345237604.1">
    <property type="nucleotide sequence ID" value="NZ_BAABGZ010000075.1"/>
</dbReference>
<protein>
    <submittedName>
        <fullName evidence="1">Uncharacterized protein</fullName>
    </submittedName>
</protein>